<feature type="domain" description="General secretion pathway GspH" evidence="8">
    <location>
        <begin position="2"/>
        <end position="108"/>
    </location>
</feature>
<dbReference type="GO" id="GO:0015628">
    <property type="term" value="P:protein secretion by the type II secretion system"/>
    <property type="evidence" value="ECO:0007669"/>
    <property type="project" value="InterPro"/>
</dbReference>
<reference evidence="9" key="1">
    <citation type="submission" date="2016-10" db="EMBL/GenBank/DDBJ databases">
        <authorList>
            <person name="de Groot N.N."/>
        </authorList>
    </citation>
    <scope>NUCLEOTIDE SEQUENCE</scope>
</reference>
<evidence type="ECO:0000256" key="3">
    <source>
        <dbReference type="ARBA" id="ARBA00022481"/>
    </source>
</evidence>
<evidence type="ECO:0000313" key="9">
    <source>
        <dbReference type="EMBL" id="SFV69797.1"/>
    </source>
</evidence>
<dbReference type="Pfam" id="PF12019">
    <property type="entry name" value="GspH"/>
    <property type="match status" value="1"/>
</dbReference>
<dbReference type="GO" id="GO:0005886">
    <property type="term" value="C:plasma membrane"/>
    <property type="evidence" value="ECO:0007669"/>
    <property type="project" value="UniProtKB-SubCell"/>
</dbReference>
<protein>
    <recommendedName>
        <fullName evidence="8">General secretion pathway GspH domain-containing protein</fullName>
    </recommendedName>
</protein>
<comment type="subcellular location">
    <subcellularLocation>
        <location evidence="1">Cell inner membrane</location>
        <topology evidence="1">Single-pass membrane protein</topology>
    </subcellularLocation>
</comment>
<proteinExistence type="predicted"/>
<keyword evidence="4" id="KW-0997">Cell inner membrane</keyword>
<keyword evidence="6" id="KW-1133">Transmembrane helix</keyword>
<accession>A0A1W1CVP9</accession>
<evidence type="ECO:0000256" key="6">
    <source>
        <dbReference type="ARBA" id="ARBA00022989"/>
    </source>
</evidence>
<evidence type="ECO:0000256" key="4">
    <source>
        <dbReference type="ARBA" id="ARBA00022519"/>
    </source>
</evidence>
<evidence type="ECO:0000256" key="5">
    <source>
        <dbReference type="ARBA" id="ARBA00022692"/>
    </source>
</evidence>
<evidence type="ECO:0000256" key="7">
    <source>
        <dbReference type="ARBA" id="ARBA00023136"/>
    </source>
</evidence>
<keyword evidence="3" id="KW-0488">Methylation</keyword>
<dbReference type="GO" id="GO:0015627">
    <property type="term" value="C:type II protein secretion system complex"/>
    <property type="evidence" value="ECO:0007669"/>
    <property type="project" value="InterPro"/>
</dbReference>
<dbReference type="EMBL" id="FPHJ01000069">
    <property type="protein sequence ID" value="SFV69797.1"/>
    <property type="molecule type" value="Genomic_DNA"/>
</dbReference>
<evidence type="ECO:0000256" key="1">
    <source>
        <dbReference type="ARBA" id="ARBA00004377"/>
    </source>
</evidence>
<keyword evidence="5" id="KW-0812">Transmembrane</keyword>
<gene>
    <name evidence="9" type="ORF">MNB_SUP05-5-1133</name>
</gene>
<dbReference type="Gene3D" id="3.55.40.10">
    <property type="entry name" value="minor pseudopilin epsh domain"/>
    <property type="match status" value="1"/>
</dbReference>
<dbReference type="AlphaFoldDB" id="A0A1W1CVP9"/>
<evidence type="ECO:0000259" key="8">
    <source>
        <dbReference type="Pfam" id="PF12019"/>
    </source>
</evidence>
<organism evidence="9">
    <name type="scientific">hydrothermal vent metagenome</name>
    <dbReference type="NCBI Taxonomy" id="652676"/>
    <lineage>
        <taxon>unclassified sequences</taxon>
        <taxon>metagenomes</taxon>
        <taxon>ecological metagenomes</taxon>
    </lineage>
</organism>
<sequence length="123" mass="14220">MNAIYIAKSYAIQNNTQTIFCISINQTDCVKTKSWRSNWLIFIDKNNNQKRDNNEEILLQNIKIPKEVSILFNNPLKRITFKNTGLISSNNTFNVCLTSGKFGNGVVFTQTGRYRISNKNYRC</sequence>
<keyword evidence="2" id="KW-1003">Cell membrane</keyword>
<evidence type="ECO:0000256" key="2">
    <source>
        <dbReference type="ARBA" id="ARBA00022475"/>
    </source>
</evidence>
<name>A0A1W1CVP9_9ZZZZ</name>
<keyword evidence="7" id="KW-0472">Membrane</keyword>
<dbReference type="InterPro" id="IPR022346">
    <property type="entry name" value="T2SS_GspH"/>
</dbReference>